<keyword evidence="2" id="KW-1185">Reference proteome</keyword>
<reference evidence="1" key="1">
    <citation type="journal article" date="2019" name="bioRxiv">
        <title>The Genome of the Zebra Mussel, Dreissena polymorpha: A Resource for Invasive Species Research.</title>
        <authorList>
            <person name="McCartney M.A."/>
            <person name="Auch B."/>
            <person name="Kono T."/>
            <person name="Mallez S."/>
            <person name="Zhang Y."/>
            <person name="Obille A."/>
            <person name="Becker A."/>
            <person name="Abrahante J.E."/>
            <person name="Garbe J."/>
            <person name="Badalamenti J.P."/>
            <person name="Herman A."/>
            <person name="Mangelson H."/>
            <person name="Liachko I."/>
            <person name="Sullivan S."/>
            <person name="Sone E.D."/>
            <person name="Koren S."/>
            <person name="Silverstein K.A.T."/>
            <person name="Beckman K.B."/>
            <person name="Gohl D.M."/>
        </authorList>
    </citation>
    <scope>NUCLEOTIDE SEQUENCE</scope>
    <source>
        <strain evidence="1">Duluth1</strain>
        <tissue evidence="1">Whole animal</tissue>
    </source>
</reference>
<name>A0A9D4JQF5_DREPO</name>
<sequence length="122" mass="13412">MERNYGIREWGAEGSVGTVANITHDHSSKRHNSYITHITAARSITRGITHGITHGISHGITHGITHGIAHGESILLCISTGLRFQGYNTIFKKNEKKFRAGRGYNMFQQGLSEDSALDYSSA</sequence>
<evidence type="ECO:0000313" key="2">
    <source>
        <dbReference type="Proteomes" id="UP000828390"/>
    </source>
</evidence>
<reference evidence="1" key="2">
    <citation type="submission" date="2020-11" db="EMBL/GenBank/DDBJ databases">
        <authorList>
            <person name="McCartney M.A."/>
            <person name="Auch B."/>
            <person name="Kono T."/>
            <person name="Mallez S."/>
            <person name="Becker A."/>
            <person name="Gohl D.M."/>
            <person name="Silverstein K.A.T."/>
            <person name="Koren S."/>
            <person name="Bechman K.B."/>
            <person name="Herman A."/>
            <person name="Abrahante J.E."/>
            <person name="Garbe J."/>
        </authorList>
    </citation>
    <scope>NUCLEOTIDE SEQUENCE</scope>
    <source>
        <strain evidence="1">Duluth1</strain>
        <tissue evidence="1">Whole animal</tissue>
    </source>
</reference>
<accession>A0A9D4JQF5</accession>
<proteinExistence type="predicted"/>
<dbReference type="Proteomes" id="UP000828390">
    <property type="component" value="Unassembled WGS sequence"/>
</dbReference>
<gene>
    <name evidence="1" type="ORF">DPMN_117681</name>
</gene>
<protein>
    <submittedName>
        <fullName evidence="1">Uncharacterized protein</fullName>
    </submittedName>
</protein>
<comment type="caution">
    <text evidence="1">The sequence shown here is derived from an EMBL/GenBank/DDBJ whole genome shotgun (WGS) entry which is preliminary data.</text>
</comment>
<organism evidence="1 2">
    <name type="scientific">Dreissena polymorpha</name>
    <name type="common">Zebra mussel</name>
    <name type="synonym">Mytilus polymorpha</name>
    <dbReference type="NCBI Taxonomy" id="45954"/>
    <lineage>
        <taxon>Eukaryota</taxon>
        <taxon>Metazoa</taxon>
        <taxon>Spiralia</taxon>
        <taxon>Lophotrochozoa</taxon>
        <taxon>Mollusca</taxon>
        <taxon>Bivalvia</taxon>
        <taxon>Autobranchia</taxon>
        <taxon>Heteroconchia</taxon>
        <taxon>Euheterodonta</taxon>
        <taxon>Imparidentia</taxon>
        <taxon>Neoheterodontei</taxon>
        <taxon>Myida</taxon>
        <taxon>Dreissenoidea</taxon>
        <taxon>Dreissenidae</taxon>
        <taxon>Dreissena</taxon>
    </lineage>
</organism>
<evidence type="ECO:0000313" key="1">
    <source>
        <dbReference type="EMBL" id="KAH3816172.1"/>
    </source>
</evidence>
<dbReference type="AlphaFoldDB" id="A0A9D4JQF5"/>
<dbReference type="EMBL" id="JAIWYP010000005">
    <property type="protein sequence ID" value="KAH3816172.1"/>
    <property type="molecule type" value="Genomic_DNA"/>
</dbReference>